<protein>
    <submittedName>
        <fullName evidence="2">Unnamed protein product</fullName>
    </submittedName>
</protein>
<reference evidence="2" key="1">
    <citation type="submission" date="2023-04" db="EMBL/GenBank/DDBJ databases">
        <title>Ambrosiozyma monospora NBRC 1965.</title>
        <authorList>
            <person name="Ichikawa N."/>
            <person name="Sato H."/>
            <person name="Tonouchi N."/>
        </authorList>
    </citation>
    <scope>NUCLEOTIDE SEQUENCE</scope>
    <source>
        <strain evidence="2">NBRC 1965</strain>
    </source>
</reference>
<sequence length="459" mass="51814">MNCLGYSVETNNLKYKPNQFTMSVLFELVDQNLHLDLVKEKNYLQLLKAAFVTINANVNTDSEFLSLQKLLNDVGSRLSLHALLETIQFILASHLNELVVANKYSYKSIPSYYKKEFGFEFIVPVGKSNFLFEDNLNFGVKSTEKARSKSLELCKDIENSIEVHQQYCTELIQQCILLCCVVKQKVYNHLRNYNDSFDIMKFSAKAQSSSPSSSSSAPDESIYKFRNKNFTQLSMFKTGHGLDFKIMYHALELNICATASTIIMQDNLSHFTNDYSTSMDPLNISVSNVLYNLQVDNLRNFLGIYKDFGLISLFKFFQKSMLQDLRLIPCYSQTLSDLIIFDSNDFSNSSSSSSGNSSSNSNSGSDSNSGSSNSSTTTTQQSIILETIQQSNILSNLLRQIVELFDDGKTAAFKKMVNYLKKNPSPIKPSKIEKGTAMLDLNKFAKVLGYKDESVFFTN</sequence>
<organism evidence="2 3">
    <name type="scientific">Ambrosiozyma monospora</name>
    <name type="common">Yeast</name>
    <name type="synonym">Endomycopsis monosporus</name>
    <dbReference type="NCBI Taxonomy" id="43982"/>
    <lineage>
        <taxon>Eukaryota</taxon>
        <taxon>Fungi</taxon>
        <taxon>Dikarya</taxon>
        <taxon>Ascomycota</taxon>
        <taxon>Saccharomycotina</taxon>
        <taxon>Pichiomycetes</taxon>
        <taxon>Pichiales</taxon>
        <taxon>Pichiaceae</taxon>
        <taxon>Ambrosiozyma</taxon>
    </lineage>
</organism>
<comment type="caution">
    <text evidence="2">The sequence shown here is derived from an EMBL/GenBank/DDBJ whole genome shotgun (WGS) entry which is preliminary data.</text>
</comment>
<feature type="region of interest" description="Disordered" evidence="1">
    <location>
        <begin position="351"/>
        <end position="376"/>
    </location>
</feature>
<dbReference type="AlphaFoldDB" id="A0A9W7DGM2"/>
<accession>A0A9W7DGM2</accession>
<gene>
    <name evidence="2" type="ORF">Amon01_000515300</name>
</gene>
<dbReference type="EMBL" id="BSXU01002738">
    <property type="protein sequence ID" value="GMG39209.1"/>
    <property type="molecule type" value="Genomic_DNA"/>
</dbReference>
<evidence type="ECO:0000313" key="3">
    <source>
        <dbReference type="Proteomes" id="UP001165063"/>
    </source>
</evidence>
<dbReference type="Proteomes" id="UP001165063">
    <property type="component" value="Unassembled WGS sequence"/>
</dbReference>
<name>A0A9W7DGM2_AMBMO</name>
<keyword evidence="3" id="KW-1185">Reference proteome</keyword>
<evidence type="ECO:0000256" key="1">
    <source>
        <dbReference type="SAM" id="MobiDB-lite"/>
    </source>
</evidence>
<evidence type="ECO:0000313" key="2">
    <source>
        <dbReference type="EMBL" id="GMG39209.1"/>
    </source>
</evidence>
<dbReference type="OrthoDB" id="3990582at2759"/>
<proteinExistence type="predicted"/>
<feature type="compositionally biased region" description="Low complexity" evidence="1">
    <location>
        <begin position="351"/>
        <end position="375"/>
    </location>
</feature>